<accession>A0ABS7D7F4</accession>
<dbReference type="PANTHER" id="PTHR43758">
    <property type="entry name" value="7,8-DIHYDRO-8-OXOGUANINE TRIPHOSPHATASE"/>
    <property type="match status" value="1"/>
</dbReference>
<dbReference type="InterPro" id="IPR000086">
    <property type="entry name" value="NUDIX_hydrolase_dom"/>
</dbReference>
<proteinExistence type="inferred from homology"/>
<dbReference type="EMBL" id="JAHZIJ010000009">
    <property type="protein sequence ID" value="MBW7475878.1"/>
    <property type="molecule type" value="Genomic_DNA"/>
</dbReference>
<dbReference type="Proteomes" id="UP000812277">
    <property type="component" value="Unassembled WGS sequence"/>
</dbReference>
<evidence type="ECO:0000256" key="3">
    <source>
        <dbReference type="ARBA" id="ARBA00022723"/>
    </source>
</evidence>
<dbReference type="InterPro" id="IPR020084">
    <property type="entry name" value="NUDIX_hydrolase_CS"/>
</dbReference>
<evidence type="ECO:0000256" key="4">
    <source>
        <dbReference type="ARBA" id="ARBA00022801"/>
    </source>
</evidence>
<keyword evidence="4 6" id="KW-0378">Hydrolase</keyword>
<organism evidence="8 9">
    <name type="scientific">Paenibacillus oenotherae</name>
    <dbReference type="NCBI Taxonomy" id="1435645"/>
    <lineage>
        <taxon>Bacteria</taxon>
        <taxon>Bacillati</taxon>
        <taxon>Bacillota</taxon>
        <taxon>Bacilli</taxon>
        <taxon>Bacillales</taxon>
        <taxon>Paenibacillaceae</taxon>
        <taxon>Paenibacillus</taxon>
    </lineage>
</organism>
<dbReference type="CDD" id="cd02883">
    <property type="entry name" value="NUDIX_Hydrolase"/>
    <property type="match status" value="1"/>
</dbReference>
<dbReference type="PANTHER" id="PTHR43758:SF9">
    <property type="entry name" value="NUCLEOSIDE TRIPHOSPHATASE NUDI"/>
    <property type="match status" value="1"/>
</dbReference>
<evidence type="ECO:0000256" key="2">
    <source>
        <dbReference type="ARBA" id="ARBA00005582"/>
    </source>
</evidence>
<dbReference type="SUPFAM" id="SSF55811">
    <property type="entry name" value="Nudix"/>
    <property type="match status" value="1"/>
</dbReference>
<sequence length="179" mass="20666">MRLITSITDSDFFGGEPLFMDYVSRHSSRGVLINEDRQVAMMEMSSLNLYKLPGGGLEEGEDRESAFVRELREETGFDALILLELGYIDEHKYRNQYMQRSYCYIAKAASEQGTAVLTEDEIVLGMRLIWMSLEDAIVQMKYSIRHCDEYSEKFMLRRDLAILELAARLVDENVLTIIP</sequence>
<reference evidence="8 9" key="1">
    <citation type="submission" date="2021-07" db="EMBL/GenBank/DDBJ databases">
        <title>Paenibacillus radiodurans sp. nov., isolated from the southeastern edge of Tengger Desert.</title>
        <authorList>
            <person name="Zhang G."/>
        </authorList>
    </citation>
    <scope>NUCLEOTIDE SEQUENCE [LARGE SCALE GENOMIC DNA]</scope>
    <source>
        <strain evidence="8 9">DT7-4</strain>
    </source>
</reference>
<evidence type="ECO:0000313" key="9">
    <source>
        <dbReference type="Proteomes" id="UP000812277"/>
    </source>
</evidence>
<dbReference type="RefSeq" id="WP_219873120.1">
    <property type="nucleotide sequence ID" value="NZ_JAHZIJ010000009.1"/>
</dbReference>
<evidence type="ECO:0000256" key="1">
    <source>
        <dbReference type="ARBA" id="ARBA00001946"/>
    </source>
</evidence>
<dbReference type="Pfam" id="PF00293">
    <property type="entry name" value="NUDIX"/>
    <property type="match status" value="1"/>
</dbReference>
<protein>
    <submittedName>
        <fullName evidence="8">NUDIX domain-containing protein</fullName>
    </submittedName>
</protein>
<evidence type="ECO:0000256" key="5">
    <source>
        <dbReference type="ARBA" id="ARBA00022842"/>
    </source>
</evidence>
<evidence type="ECO:0000313" key="8">
    <source>
        <dbReference type="EMBL" id="MBW7475878.1"/>
    </source>
</evidence>
<comment type="cofactor">
    <cofactor evidence="1">
        <name>Mg(2+)</name>
        <dbReference type="ChEBI" id="CHEBI:18420"/>
    </cofactor>
</comment>
<dbReference type="PROSITE" id="PS00893">
    <property type="entry name" value="NUDIX_BOX"/>
    <property type="match status" value="1"/>
</dbReference>
<keyword evidence="5" id="KW-0460">Magnesium</keyword>
<dbReference type="PRINTS" id="PR00502">
    <property type="entry name" value="NUDIXFAMILY"/>
</dbReference>
<dbReference type="InterPro" id="IPR020476">
    <property type="entry name" value="Nudix_hydrolase"/>
</dbReference>
<comment type="similarity">
    <text evidence="2 6">Belongs to the Nudix hydrolase family.</text>
</comment>
<keyword evidence="3" id="KW-0479">Metal-binding</keyword>
<name>A0ABS7D7F4_9BACL</name>
<evidence type="ECO:0000256" key="6">
    <source>
        <dbReference type="RuleBase" id="RU003476"/>
    </source>
</evidence>
<gene>
    <name evidence="8" type="ORF">K0T92_14115</name>
</gene>
<comment type="caution">
    <text evidence="8">The sequence shown here is derived from an EMBL/GenBank/DDBJ whole genome shotgun (WGS) entry which is preliminary data.</text>
</comment>
<dbReference type="PROSITE" id="PS51462">
    <property type="entry name" value="NUDIX"/>
    <property type="match status" value="1"/>
</dbReference>
<feature type="domain" description="Nudix hydrolase" evidence="7">
    <location>
        <begin position="23"/>
        <end position="153"/>
    </location>
</feature>
<evidence type="ECO:0000259" key="7">
    <source>
        <dbReference type="PROSITE" id="PS51462"/>
    </source>
</evidence>
<keyword evidence="9" id="KW-1185">Reference proteome</keyword>
<dbReference type="InterPro" id="IPR015797">
    <property type="entry name" value="NUDIX_hydrolase-like_dom_sf"/>
</dbReference>
<dbReference type="Gene3D" id="3.90.79.10">
    <property type="entry name" value="Nucleoside Triphosphate Pyrophosphohydrolase"/>
    <property type="match status" value="1"/>
</dbReference>